<dbReference type="RefSeq" id="WP_191741707.1">
    <property type="nucleotide sequence ID" value="NZ_JACSQB010000174.1"/>
</dbReference>
<keyword evidence="2" id="KW-0012">Acyltransferase</keyword>
<dbReference type="PANTHER" id="PTHR43800:SF1">
    <property type="entry name" value="PEPTIDYL-LYSINE N-ACETYLTRANSFERASE YJAB"/>
    <property type="match status" value="1"/>
</dbReference>
<reference evidence="4 5" key="1">
    <citation type="submission" date="2020-08" db="EMBL/GenBank/DDBJ databases">
        <title>A Genomic Blueprint of the Chicken Gut Microbiome.</title>
        <authorList>
            <person name="Gilroy R."/>
            <person name="Ravi A."/>
            <person name="Getino M."/>
            <person name="Pursley I."/>
            <person name="Horton D.L."/>
            <person name="Alikhan N.-F."/>
            <person name="Baker D."/>
            <person name="Gharbi K."/>
            <person name="Hall N."/>
            <person name="Watson M."/>
            <person name="Adriaenssens E.M."/>
            <person name="Foster-Nyarko E."/>
            <person name="Jarju S."/>
            <person name="Secka A."/>
            <person name="Antonio M."/>
            <person name="Oren A."/>
            <person name="Chaudhuri R."/>
            <person name="La Ragione R.M."/>
            <person name="Hildebrand F."/>
            <person name="Pallen M.J."/>
        </authorList>
    </citation>
    <scope>NUCLEOTIDE SEQUENCE [LARGE SCALE GENOMIC DNA]</scope>
    <source>
        <strain evidence="4 5">N37</strain>
    </source>
</reference>
<proteinExistence type="predicted"/>
<dbReference type="EMBL" id="JACSQB010000174">
    <property type="protein sequence ID" value="MBD8048775.1"/>
    <property type="molecule type" value="Genomic_DNA"/>
</dbReference>
<dbReference type="PROSITE" id="PS51186">
    <property type="entry name" value="GNAT"/>
    <property type="match status" value="2"/>
</dbReference>
<dbReference type="SUPFAM" id="SSF55729">
    <property type="entry name" value="Acyl-CoA N-acyltransferases (Nat)"/>
    <property type="match status" value="2"/>
</dbReference>
<feature type="domain" description="N-acetyltransferase" evidence="3">
    <location>
        <begin position="166"/>
        <end position="260"/>
    </location>
</feature>
<protein>
    <submittedName>
        <fullName evidence="4">GNAT family N-acetyltransferase</fullName>
    </submittedName>
</protein>
<dbReference type="Pfam" id="PF00583">
    <property type="entry name" value="Acetyltransf_1"/>
    <property type="match status" value="2"/>
</dbReference>
<organism evidence="4 5">
    <name type="scientific">Clostridium faecium</name>
    <dbReference type="NCBI Taxonomy" id="2762223"/>
    <lineage>
        <taxon>Bacteria</taxon>
        <taxon>Bacillati</taxon>
        <taxon>Bacillota</taxon>
        <taxon>Clostridia</taxon>
        <taxon>Eubacteriales</taxon>
        <taxon>Clostridiaceae</taxon>
        <taxon>Clostridium</taxon>
    </lineage>
</organism>
<evidence type="ECO:0000259" key="3">
    <source>
        <dbReference type="PROSITE" id="PS51186"/>
    </source>
</evidence>
<dbReference type="Gene3D" id="3.40.630.30">
    <property type="match status" value="2"/>
</dbReference>
<accession>A0ABR8YX25</accession>
<evidence type="ECO:0000256" key="1">
    <source>
        <dbReference type="ARBA" id="ARBA00022679"/>
    </source>
</evidence>
<evidence type="ECO:0000313" key="4">
    <source>
        <dbReference type="EMBL" id="MBD8048775.1"/>
    </source>
</evidence>
<keyword evidence="5" id="KW-1185">Reference proteome</keyword>
<dbReference type="InterPro" id="IPR016181">
    <property type="entry name" value="Acyl_CoA_acyltransferase"/>
</dbReference>
<dbReference type="InterPro" id="IPR000182">
    <property type="entry name" value="GNAT_dom"/>
</dbReference>
<comment type="caution">
    <text evidence="4">The sequence shown here is derived from an EMBL/GenBank/DDBJ whole genome shotgun (WGS) entry which is preliminary data.</text>
</comment>
<gene>
    <name evidence="4" type="ORF">H9637_17355</name>
</gene>
<feature type="domain" description="N-acetyltransferase" evidence="3">
    <location>
        <begin position="18"/>
        <end position="166"/>
    </location>
</feature>
<dbReference type="CDD" id="cd04301">
    <property type="entry name" value="NAT_SF"/>
    <property type="match status" value="2"/>
</dbReference>
<evidence type="ECO:0000256" key="2">
    <source>
        <dbReference type="ARBA" id="ARBA00023315"/>
    </source>
</evidence>
<dbReference type="PANTHER" id="PTHR43800">
    <property type="entry name" value="PEPTIDYL-LYSINE N-ACETYLTRANSFERASE YJAB"/>
    <property type="match status" value="1"/>
</dbReference>
<dbReference type="Proteomes" id="UP000627166">
    <property type="component" value="Unassembled WGS sequence"/>
</dbReference>
<keyword evidence="1" id="KW-0808">Transferase</keyword>
<name>A0ABR8YX25_9CLOT</name>
<sequence>MLISKKVGEEPIQNKYERIIERYNSSMKNDIISFHYQNPKVIDELIEWLEESPESALILRENNAIKAIAIYEQGDCIERDMWIFVGEQYRNHGIGSKLLSAVLEEMKLAGTQTVLCDFVRNDIIHNLLSRNGFKHYYDSVYMASETILSKEEFTGVRHYEDKDYIETFELASRAFHNMRLSVVLNSKRDEPTDKSRKQYLDNSSDLFILESDGKIVASLFLNENSIESVAVKVDCQRRGYGQKMIKFALSELYRRGYSTK</sequence>
<evidence type="ECO:0000313" key="5">
    <source>
        <dbReference type="Proteomes" id="UP000627166"/>
    </source>
</evidence>